<feature type="domain" description="HTH tetR-type" evidence="3">
    <location>
        <begin position="10"/>
        <end position="70"/>
    </location>
</feature>
<organism evidence="4 5">
    <name type="scientific">Actinacidiphila reveromycinica</name>
    <dbReference type="NCBI Taxonomy" id="659352"/>
    <lineage>
        <taxon>Bacteria</taxon>
        <taxon>Bacillati</taxon>
        <taxon>Actinomycetota</taxon>
        <taxon>Actinomycetes</taxon>
        <taxon>Kitasatosporales</taxon>
        <taxon>Streptomycetaceae</taxon>
        <taxon>Actinacidiphila</taxon>
    </lineage>
</organism>
<keyword evidence="1 2" id="KW-0238">DNA-binding</keyword>
<keyword evidence="5" id="KW-1185">Reference proteome</keyword>
<dbReference type="SUPFAM" id="SSF46689">
    <property type="entry name" value="Homeodomain-like"/>
    <property type="match status" value="1"/>
</dbReference>
<reference evidence="4 5" key="3">
    <citation type="journal article" date="2011" name="Nat. Chem. Biol.">
        <title>Reveromycin A biosynthesis uses RevG and RevJ for stereospecific spiroacetal formation.</title>
        <authorList>
            <person name="Takahashi S."/>
            <person name="Toyoda A."/>
            <person name="Sekiyama Y."/>
            <person name="Takagi H."/>
            <person name="Nogawa T."/>
            <person name="Uramoto M."/>
            <person name="Suzuki R."/>
            <person name="Koshino H."/>
            <person name="Kumano T."/>
            <person name="Panthee S."/>
            <person name="Dairi T."/>
            <person name="Ishikawa J."/>
            <person name="Ikeda H."/>
            <person name="Sakaki Y."/>
            <person name="Osada H."/>
        </authorList>
    </citation>
    <scope>NUCLEOTIDE SEQUENCE [LARGE SCALE GENOMIC DNA]</scope>
    <source>
        <strain evidence="4 5">SN-593</strain>
    </source>
</reference>
<dbReference type="PANTHER" id="PTHR30055:SF226">
    <property type="entry name" value="HTH-TYPE TRANSCRIPTIONAL REGULATOR PKSA"/>
    <property type="match status" value="1"/>
</dbReference>
<dbReference type="PRINTS" id="PR00455">
    <property type="entry name" value="HTHTETR"/>
</dbReference>
<reference evidence="4 5" key="2">
    <citation type="journal article" date="2011" name="J. Antibiot.">
        <title>Furaquinocins I and J: novel polyketide isoprenoid hybrid compounds from Streptomyces reveromyceticus SN-593.</title>
        <authorList>
            <person name="Panthee S."/>
            <person name="Takahashi S."/>
            <person name="Takagi H."/>
            <person name="Nogawa T."/>
            <person name="Oowada E."/>
            <person name="Uramoto M."/>
            <person name="Osada H."/>
        </authorList>
    </citation>
    <scope>NUCLEOTIDE SEQUENCE [LARGE SCALE GENOMIC DNA]</scope>
    <source>
        <strain evidence="4 5">SN-593</strain>
    </source>
</reference>
<proteinExistence type="predicted"/>
<dbReference type="InterPro" id="IPR009057">
    <property type="entry name" value="Homeodomain-like_sf"/>
</dbReference>
<dbReference type="PROSITE" id="PS50977">
    <property type="entry name" value="HTH_TETR_2"/>
    <property type="match status" value="1"/>
</dbReference>
<dbReference type="PROSITE" id="PS01081">
    <property type="entry name" value="HTH_TETR_1"/>
    <property type="match status" value="1"/>
</dbReference>
<dbReference type="Proteomes" id="UP000595703">
    <property type="component" value="Chromosome"/>
</dbReference>
<evidence type="ECO:0000256" key="2">
    <source>
        <dbReference type="PROSITE-ProRule" id="PRU00335"/>
    </source>
</evidence>
<dbReference type="InterPro" id="IPR001647">
    <property type="entry name" value="HTH_TetR"/>
</dbReference>
<gene>
    <name evidence="4" type="ORF">RVR_8102</name>
</gene>
<dbReference type="Pfam" id="PF00440">
    <property type="entry name" value="TetR_N"/>
    <property type="match status" value="1"/>
</dbReference>
<dbReference type="KEGG" id="arev:RVR_8102"/>
<dbReference type="Gene3D" id="1.10.357.10">
    <property type="entry name" value="Tetracycline Repressor, domain 2"/>
    <property type="match status" value="1"/>
</dbReference>
<sequence>MPRRRLARGEKRIAQLLDAAAEEFAAVGYASATTNSIAARAGASPGTLYQFFPNKEAMARALTERYRSRLRAVFAFVRDPALDRMPVGELVERVVDPVLALSRASPAFGSLFAGTAPPTGVTAVAATLDAGAGRVMEAVIGAAAPHLTAANRRRCAKVVVHIVKAMLSALEGATAGEQARLAAEFKTVLNGYLSGLAAVSDTRA</sequence>
<dbReference type="InterPro" id="IPR050109">
    <property type="entry name" value="HTH-type_TetR-like_transc_reg"/>
</dbReference>
<evidence type="ECO:0000256" key="1">
    <source>
        <dbReference type="ARBA" id="ARBA00023125"/>
    </source>
</evidence>
<protein>
    <submittedName>
        <fullName evidence="4">Putative TetR family transcriptional regulator</fullName>
    </submittedName>
</protein>
<dbReference type="PANTHER" id="PTHR30055">
    <property type="entry name" value="HTH-TYPE TRANSCRIPTIONAL REGULATOR RUTR"/>
    <property type="match status" value="1"/>
</dbReference>
<dbReference type="EMBL" id="AP018365">
    <property type="protein sequence ID" value="BBB00905.1"/>
    <property type="molecule type" value="Genomic_DNA"/>
</dbReference>
<dbReference type="Pfam" id="PF17918">
    <property type="entry name" value="TetR_C_15"/>
    <property type="match status" value="1"/>
</dbReference>
<dbReference type="GO" id="GO:0000976">
    <property type="term" value="F:transcription cis-regulatory region binding"/>
    <property type="evidence" value="ECO:0007669"/>
    <property type="project" value="TreeGrafter"/>
</dbReference>
<evidence type="ECO:0000313" key="5">
    <source>
        <dbReference type="Proteomes" id="UP000595703"/>
    </source>
</evidence>
<evidence type="ECO:0000313" key="4">
    <source>
        <dbReference type="EMBL" id="BBB00905.1"/>
    </source>
</evidence>
<dbReference type="InterPro" id="IPR023772">
    <property type="entry name" value="DNA-bd_HTH_TetR-type_CS"/>
</dbReference>
<evidence type="ECO:0000259" key="3">
    <source>
        <dbReference type="PROSITE" id="PS50977"/>
    </source>
</evidence>
<name>A0A7U3UY76_9ACTN</name>
<dbReference type="GO" id="GO:0003700">
    <property type="term" value="F:DNA-binding transcription factor activity"/>
    <property type="evidence" value="ECO:0007669"/>
    <property type="project" value="TreeGrafter"/>
</dbReference>
<dbReference type="AlphaFoldDB" id="A0A7U3UY76"/>
<dbReference type="InterPro" id="IPR041669">
    <property type="entry name" value="TetR_C_15"/>
</dbReference>
<accession>A0A7U3UY76</accession>
<reference evidence="4 5" key="1">
    <citation type="journal article" date="2010" name="J. Bacteriol.">
        <title>Biochemical characterization of a novel indole prenyltransferase from Streptomyces sp. SN-593.</title>
        <authorList>
            <person name="Takahashi S."/>
            <person name="Takagi H."/>
            <person name="Toyoda A."/>
            <person name="Uramoto M."/>
            <person name="Nogawa T."/>
            <person name="Ueki M."/>
            <person name="Sakaki Y."/>
            <person name="Osada H."/>
        </authorList>
    </citation>
    <scope>NUCLEOTIDE SEQUENCE [LARGE SCALE GENOMIC DNA]</scope>
    <source>
        <strain evidence="4 5">SN-593</strain>
    </source>
</reference>
<feature type="DNA-binding region" description="H-T-H motif" evidence="2">
    <location>
        <begin position="33"/>
        <end position="52"/>
    </location>
</feature>
<reference evidence="4 5" key="4">
    <citation type="journal article" date="2020" name="Sci. Rep.">
        <title>beta-carboline chemical signals induce reveromycin production through a LuxR family regulator in Streptomyces sp. SN-593.</title>
        <authorList>
            <person name="Panthee S."/>
            <person name="Kito N."/>
            <person name="Hayashi T."/>
            <person name="Shimizu T."/>
            <person name="Ishikawa J."/>
            <person name="Hamamoto H."/>
            <person name="Osada H."/>
            <person name="Takahashi S."/>
        </authorList>
    </citation>
    <scope>NUCLEOTIDE SEQUENCE [LARGE SCALE GENOMIC DNA]</scope>
    <source>
        <strain evidence="4 5">SN-593</strain>
    </source>
</reference>